<organism evidence="2 3">
    <name type="scientific">Faecalibacterium prausnitzii</name>
    <dbReference type="NCBI Taxonomy" id="853"/>
    <lineage>
        <taxon>Bacteria</taxon>
        <taxon>Bacillati</taxon>
        <taxon>Bacillota</taxon>
        <taxon>Clostridia</taxon>
        <taxon>Eubacteriales</taxon>
        <taxon>Oscillospiraceae</taxon>
        <taxon>Faecalibacterium</taxon>
    </lineage>
</organism>
<gene>
    <name evidence="2" type="ORF">CGS50_011200</name>
</gene>
<evidence type="ECO:0000313" key="2">
    <source>
        <dbReference type="EMBL" id="PLK28834.1"/>
    </source>
</evidence>
<feature type="region of interest" description="Disordered" evidence="1">
    <location>
        <begin position="37"/>
        <end position="63"/>
    </location>
</feature>
<dbReference type="Proteomes" id="UP000221015">
    <property type="component" value="Unassembled WGS sequence"/>
</dbReference>
<feature type="compositionally biased region" description="Basic and acidic residues" evidence="1">
    <location>
        <begin position="48"/>
        <end position="63"/>
    </location>
</feature>
<comment type="caution">
    <text evidence="2">The sequence shown here is derived from an EMBL/GenBank/DDBJ whole genome shotgun (WGS) entry which is preliminary data.</text>
</comment>
<sequence length="81" mass="9327">MYHRKNGRADRFMDISYYKCLLRKMNLFRPKNKLGCASGAGSGRKRGERGGGRWKPAEESEAKKVKNVNLNGQKAQEYEEM</sequence>
<evidence type="ECO:0000256" key="1">
    <source>
        <dbReference type="SAM" id="MobiDB-lite"/>
    </source>
</evidence>
<dbReference type="AlphaFoldDB" id="A0A2J4JLW1"/>
<protein>
    <submittedName>
        <fullName evidence="2">Uncharacterized protein</fullName>
    </submittedName>
</protein>
<dbReference type="EMBL" id="NMTS02000069">
    <property type="protein sequence ID" value="PLK28834.1"/>
    <property type="molecule type" value="Genomic_DNA"/>
</dbReference>
<evidence type="ECO:0000313" key="3">
    <source>
        <dbReference type="Proteomes" id="UP000221015"/>
    </source>
</evidence>
<reference evidence="2 3" key="1">
    <citation type="journal article" date="2017" name="Front. Microbiol.">
        <title>New Insights into the Diversity of the Genus Faecalibacterium.</title>
        <authorList>
            <person name="Benevides L."/>
            <person name="Burman S."/>
            <person name="Martin R."/>
            <person name="Robert V."/>
            <person name="Thomas M."/>
            <person name="Miquel S."/>
            <person name="Chain F."/>
            <person name="Sokol H."/>
            <person name="Bermudez-Humaran L.G."/>
            <person name="Morrison M."/>
            <person name="Langella P."/>
            <person name="Azevedo V.A."/>
            <person name="Chatel J.M."/>
            <person name="Soares S."/>
        </authorList>
    </citation>
    <scope>NUCLEOTIDE SEQUENCE [LARGE SCALE GENOMIC DNA]</scope>
    <source>
        <strain evidence="2 3">CNCM I 4542</strain>
    </source>
</reference>
<proteinExistence type="predicted"/>
<name>A0A2J4JLW1_9FIRM</name>
<accession>A0A2J4JLW1</accession>